<name>A0A8D8XUG6_9HEMI</name>
<organism evidence="1">
    <name type="scientific">Cacopsylla melanoneura</name>
    <dbReference type="NCBI Taxonomy" id="428564"/>
    <lineage>
        <taxon>Eukaryota</taxon>
        <taxon>Metazoa</taxon>
        <taxon>Ecdysozoa</taxon>
        <taxon>Arthropoda</taxon>
        <taxon>Hexapoda</taxon>
        <taxon>Insecta</taxon>
        <taxon>Pterygota</taxon>
        <taxon>Neoptera</taxon>
        <taxon>Paraneoptera</taxon>
        <taxon>Hemiptera</taxon>
        <taxon>Sternorrhyncha</taxon>
        <taxon>Psylloidea</taxon>
        <taxon>Psyllidae</taxon>
        <taxon>Psyllinae</taxon>
        <taxon>Cacopsylla</taxon>
    </lineage>
</organism>
<dbReference type="EMBL" id="HBUF01346549">
    <property type="protein sequence ID" value="CAG6709936.1"/>
    <property type="molecule type" value="Transcribed_RNA"/>
</dbReference>
<dbReference type="AlphaFoldDB" id="A0A8D8XUG6"/>
<proteinExistence type="predicted"/>
<reference evidence="1" key="1">
    <citation type="submission" date="2021-05" db="EMBL/GenBank/DDBJ databases">
        <authorList>
            <person name="Alioto T."/>
            <person name="Alioto T."/>
            <person name="Gomez Garrido J."/>
        </authorList>
    </citation>
    <scope>NUCLEOTIDE SEQUENCE</scope>
</reference>
<dbReference type="EMBL" id="HBUF01346547">
    <property type="protein sequence ID" value="CAG6709934.1"/>
    <property type="molecule type" value="Transcribed_RNA"/>
</dbReference>
<dbReference type="EMBL" id="HBUF01346546">
    <property type="protein sequence ID" value="CAG6709933.1"/>
    <property type="molecule type" value="Transcribed_RNA"/>
</dbReference>
<evidence type="ECO:0000313" key="1">
    <source>
        <dbReference type="EMBL" id="CAG6709933.1"/>
    </source>
</evidence>
<accession>A0A8D8XUG6</accession>
<dbReference type="EMBL" id="HBUF01346548">
    <property type="protein sequence ID" value="CAG6709935.1"/>
    <property type="molecule type" value="Transcribed_RNA"/>
</dbReference>
<sequence>MQSSGYVLSFLHKSSYTTPRRYFYGLKQSRCLKAYCLSVHRQGFYNGNVKTSVHSVLTYKSFNCVITEIYHKLSLLTIIQTFNSNILCLWWDSNHRPPP</sequence>
<protein>
    <submittedName>
        <fullName evidence="1">Uncharacterized protein</fullName>
    </submittedName>
</protein>